<dbReference type="Proteomes" id="UP000637383">
    <property type="component" value="Unassembled WGS sequence"/>
</dbReference>
<keyword evidence="3" id="KW-1185">Reference proteome</keyword>
<comment type="caution">
    <text evidence="2">The sequence shown here is derived from an EMBL/GenBank/DDBJ whole genome shotgun (WGS) entry which is preliminary data.</text>
</comment>
<feature type="domain" description="Winged helix-turn helix" evidence="1">
    <location>
        <begin position="105"/>
        <end position="164"/>
    </location>
</feature>
<evidence type="ECO:0000313" key="3">
    <source>
        <dbReference type="Proteomes" id="UP000637383"/>
    </source>
</evidence>
<reference evidence="2 3" key="1">
    <citation type="journal article" date="2020" name="ISME J.">
        <title>Comparative genomics reveals insights into cyanobacterial evolution and habitat adaptation.</title>
        <authorList>
            <person name="Chen M.Y."/>
            <person name="Teng W.K."/>
            <person name="Zhao L."/>
            <person name="Hu C.X."/>
            <person name="Zhou Y.K."/>
            <person name="Han B.P."/>
            <person name="Song L.R."/>
            <person name="Shu W.S."/>
        </authorList>
    </citation>
    <scope>NUCLEOTIDE SEQUENCE [LARGE SCALE GENOMIC DNA]</scope>
    <source>
        <strain evidence="2 3">FACHB-159</strain>
    </source>
</reference>
<dbReference type="InterPro" id="IPR025959">
    <property type="entry name" value="Winged_HTH_dom"/>
</dbReference>
<evidence type="ECO:0000313" key="2">
    <source>
        <dbReference type="EMBL" id="MBD2739863.1"/>
    </source>
</evidence>
<dbReference type="SUPFAM" id="SSF46689">
    <property type="entry name" value="Homeodomain-like"/>
    <property type="match status" value="1"/>
</dbReference>
<name>A0ABR8KML2_9NOSO</name>
<protein>
    <submittedName>
        <fullName evidence="2">Winged helix-turn-helix domain-containing protein</fullName>
    </submittedName>
</protein>
<dbReference type="EMBL" id="JACJTU010000129">
    <property type="protein sequence ID" value="MBD2739863.1"/>
    <property type="molecule type" value="Genomic_DNA"/>
</dbReference>
<sequence>MPKQIAIVNHISTEELLVRYRQATEATERSHYQIIWLLTTGKTTQEVAQVTGYTRIWIYQLVKRYNQLGTSALGDQRHHNPGKETFLTDVQQAQLWQVLEEKAPDGGLWNGRKVADWLSELTGKRITRHRGWEYLQQMRYRLRVPRPEHGMSDLVEQENWKKNSI</sequence>
<dbReference type="Pfam" id="PF13551">
    <property type="entry name" value="HTH_29"/>
    <property type="match status" value="1"/>
</dbReference>
<dbReference type="RefSeq" id="WP_190960335.1">
    <property type="nucleotide sequence ID" value="NZ_JACJTU010000129.1"/>
</dbReference>
<accession>A0ABR8KML2</accession>
<dbReference type="Pfam" id="PF13592">
    <property type="entry name" value="HTH_33"/>
    <property type="match status" value="1"/>
</dbReference>
<dbReference type="InterPro" id="IPR009057">
    <property type="entry name" value="Homeodomain-like_sf"/>
</dbReference>
<organism evidence="2 3">
    <name type="scientific">Nostoc paludosum FACHB-159</name>
    <dbReference type="NCBI Taxonomy" id="2692908"/>
    <lineage>
        <taxon>Bacteria</taxon>
        <taxon>Bacillati</taxon>
        <taxon>Cyanobacteriota</taxon>
        <taxon>Cyanophyceae</taxon>
        <taxon>Nostocales</taxon>
        <taxon>Nostocaceae</taxon>
        <taxon>Nostoc</taxon>
    </lineage>
</organism>
<gene>
    <name evidence="2" type="ORF">H6H03_39555</name>
</gene>
<evidence type="ECO:0000259" key="1">
    <source>
        <dbReference type="Pfam" id="PF13592"/>
    </source>
</evidence>
<proteinExistence type="predicted"/>